<organism evidence="2 3">
    <name type="scientific">Aquibacillus halophilus</name>
    <dbReference type="NCBI Taxonomy" id="930132"/>
    <lineage>
        <taxon>Bacteria</taxon>
        <taxon>Bacillati</taxon>
        <taxon>Bacillota</taxon>
        <taxon>Bacilli</taxon>
        <taxon>Bacillales</taxon>
        <taxon>Bacillaceae</taxon>
        <taxon>Aquibacillus</taxon>
    </lineage>
</organism>
<evidence type="ECO:0000313" key="3">
    <source>
        <dbReference type="Proteomes" id="UP000799092"/>
    </source>
</evidence>
<evidence type="ECO:0000256" key="1">
    <source>
        <dbReference type="SAM" id="Phobius"/>
    </source>
</evidence>
<name>A0A6A8DGQ7_9BACI</name>
<evidence type="ECO:0000313" key="2">
    <source>
        <dbReference type="EMBL" id="MRH42077.1"/>
    </source>
</evidence>
<dbReference type="RefSeq" id="WP_153735728.1">
    <property type="nucleotide sequence ID" value="NZ_WJNG01000003.1"/>
</dbReference>
<keyword evidence="3" id="KW-1185">Reference proteome</keyword>
<feature type="transmembrane region" description="Helical" evidence="1">
    <location>
        <begin position="38"/>
        <end position="60"/>
    </location>
</feature>
<keyword evidence="1" id="KW-0472">Membrane</keyword>
<keyword evidence="1" id="KW-0812">Transmembrane</keyword>
<protein>
    <submittedName>
        <fullName evidence="2">Uncharacterized protein</fullName>
    </submittedName>
</protein>
<feature type="transmembrane region" description="Helical" evidence="1">
    <location>
        <begin position="7"/>
        <end position="26"/>
    </location>
</feature>
<dbReference type="Proteomes" id="UP000799092">
    <property type="component" value="Unassembled WGS sequence"/>
</dbReference>
<proteinExistence type="predicted"/>
<sequence length="84" mass="9260">MRKSVGIFLGTFIGSFILFTILINFFQVDGGNPLEPIVLAIGTVIILLLCYLITLIHYLIKQQQGNGKEDANITAFSVDNDKSN</sequence>
<accession>A0A6A8DGQ7</accession>
<keyword evidence="1" id="KW-1133">Transmembrane helix</keyword>
<dbReference type="EMBL" id="WJNG01000003">
    <property type="protein sequence ID" value="MRH42077.1"/>
    <property type="molecule type" value="Genomic_DNA"/>
</dbReference>
<comment type="caution">
    <text evidence="2">The sequence shown here is derived from an EMBL/GenBank/DDBJ whole genome shotgun (WGS) entry which is preliminary data.</text>
</comment>
<reference evidence="2" key="1">
    <citation type="submission" date="2019-11" db="EMBL/GenBank/DDBJ databases">
        <authorList>
            <person name="Li J."/>
        </authorList>
    </citation>
    <scope>NUCLEOTIDE SEQUENCE</scope>
    <source>
        <strain evidence="2">B6B</strain>
    </source>
</reference>
<dbReference type="OrthoDB" id="2951441at2"/>
<dbReference type="AlphaFoldDB" id="A0A6A8DGQ7"/>
<gene>
    <name evidence="2" type="ORF">GH741_05235</name>
</gene>